<reference evidence="2" key="1">
    <citation type="submission" date="2022-11" db="UniProtKB">
        <authorList>
            <consortium name="WormBaseParasite"/>
        </authorList>
    </citation>
    <scope>IDENTIFICATION</scope>
</reference>
<dbReference type="AlphaFoldDB" id="A0A915JHR2"/>
<sequence length="81" mass="9207">MERELKESMAICNAKVCEMEIEYGLRKEEDARPGVEKKAIEPPSLMKVDDDITADKLVIVEDIVETPDLEMTDSKEIVPVR</sequence>
<evidence type="ECO:0000313" key="2">
    <source>
        <dbReference type="WBParaSite" id="nRc.2.0.1.t25675-RA"/>
    </source>
</evidence>
<proteinExistence type="predicted"/>
<dbReference type="Proteomes" id="UP000887565">
    <property type="component" value="Unplaced"/>
</dbReference>
<dbReference type="WBParaSite" id="nRc.2.0.1.t25675-RA">
    <property type="protein sequence ID" value="nRc.2.0.1.t25675-RA"/>
    <property type="gene ID" value="nRc.2.0.1.g25675"/>
</dbReference>
<organism evidence="1 2">
    <name type="scientific">Romanomermis culicivorax</name>
    <name type="common">Nematode worm</name>
    <dbReference type="NCBI Taxonomy" id="13658"/>
    <lineage>
        <taxon>Eukaryota</taxon>
        <taxon>Metazoa</taxon>
        <taxon>Ecdysozoa</taxon>
        <taxon>Nematoda</taxon>
        <taxon>Enoplea</taxon>
        <taxon>Dorylaimia</taxon>
        <taxon>Mermithida</taxon>
        <taxon>Mermithoidea</taxon>
        <taxon>Mermithidae</taxon>
        <taxon>Romanomermis</taxon>
    </lineage>
</organism>
<accession>A0A915JHR2</accession>
<name>A0A915JHR2_ROMCU</name>
<protein>
    <submittedName>
        <fullName evidence="2">Uncharacterized protein</fullName>
    </submittedName>
</protein>
<evidence type="ECO:0000313" key="1">
    <source>
        <dbReference type="Proteomes" id="UP000887565"/>
    </source>
</evidence>
<keyword evidence="1" id="KW-1185">Reference proteome</keyword>